<feature type="compositionally biased region" description="Pro residues" evidence="1">
    <location>
        <begin position="53"/>
        <end position="62"/>
    </location>
</feature>
<dbReference type="AlphaFoldDB" id="A0A518K5F8"/>
<evidence type="ECO:0000313" key="2">
    <source>
        <dbReference type="EMBL" id="QDV73029.1"/>
    </source>
</evidence>
<dbReference type="EMBL" id="CP036349">
    <property type="protein sequence ID" value="QDV73029.1"/>
    <property type="molecule type" value="Genomic_DNA"/>
</dbReference>
<sequence>MPPGKHGVFRGALCEPHRGVACAFLLGVDEDVEEPKKSRPRALLSLLDACPEVSPPPNPTETPEPGARALGGKRVPGGHRGLAPTAQTLSFLRWVRRETTTSVANPSGIVTKPGWLNGIGASAAGRP</sequence>
<dbReference type="Proteomes" id="UP000316426">
    <property type="component" value="Chromosome"/>
</dbReference>
<proteinExistence type="predicted"/>
<feature type="region of interest" description="Disordered" evidence="1">
    <location>
        <begin position="49"/>
        <end position="83"/>
    </location>
</feature>
<feature type="region of interest" description="Disordered" evidence="1">
    <location>
        <begin position="104"/>
        <end position="127"/>
    </location>
</feature>
<gene>
    <name evidence="2" type="ORF">Spa11_12160</name>
</gene>
<evidence type="ECO:0000256" key="1">
    <source>
        <dbReference type="SAM" id="MobiDB-lite"/>
    </source>
</evidence>
<organism evidence="2 3">
    <name type="scientific">Botrimarina mediterranea</name>
    <dbReference type="NCBI Taxonomy" id="2528022"/>
    <lineage>
        <taxon>Bacteria</taxon>
        <taxon>Pseudomonadati</taxon>
        <taxon>Planctomycetota</taxon>
        <taxon>Planctomycetia</taxon>
        <taxon>Pirellulales</taxon>
        <taxon>Lacipirellulaceae</taxon>
        <taxon>Botrimarina</taxon>
    </lineage>
</organism>
<protein>
    <submittedName>
        <fullName evidence="2">Uncharacterized protein</fullName>
    </submittedName>
</protein>
<accession>A0A518K5F8</accession>
<reference evidence="2 3" key="1">
    <citation type="submission" date="2019-02" db="EMBL/GenBank/DDBJ databases">
        <title>Deep-cultivation of Planctomycetes and their phenomic and genomic characterization uncovers novel biology.</title>
        <authorList>
            <person name="Wiegand S."/>
            <person name="Jogler M."/>
            <person name="Boedeker C."/>
            <person name="Pinto D."/>
            <person name="Vollmers J."/>
            <person name="Rivas-Marin E."/>
            <person name="Kohn T."/>
            <person name="Peeters S.H."/>
            <person name="Heuer A."/>
            <person name="Rast P."/>
            <person name="Oberbeckmann S."/>
            <person name="Bunk B."/>
            <person name="Jeske O."/>
            <person name="Meyerdierks A."/>
            <person name="Storesund J.E."/>
            <person name="Kallscheuer N."/>
            <person name="Luecker S."/>
            <person name="Lage O.M."/>
            <person name="Pohl T."/>
            <person name="Merkel B.J."/>
            <person name="Hornburger P."/>
            <person name="Mueller R.-W."/>
            <person name="Bruemmer F."/>
            <person name="Labrenz M."/>
            <person name="Spormann A.M."/>
            <person name="Op den Camp H."/>
            <person name="Overmann J."/>
            <person name="Amann R."/>
            <person name="Jetten M.S.M."/>
            <person name="Mascher T."/>
            <person name="Medema M.H."/>
            <person name="Devos D.P."/>
            <person name="Kaster A.-K."/>
            <person name="Ovreas L."/>
            <person name="Rohde M."/>
            <person name="Galperin M.Y."/>
            <person name="Jogler C."/>
        </authorList>
    </citation>
    <scope>NUCLEOTIDE SEQUENCE [LARGE SCALE GENOMIC DNA]</scope>
    <source>
        <strain evidence="2 3">Spa11</strain>
    </source>
</reference>
<keyword evidence="3" id="KW-1185">Reference proteome</keyword>
<name>A0A518K5F8_9BACT</name>
<dbReference type="KEGG" id="bmei:Spa11_12160"/>
<evidence type="ECO:0000313" key="3">
    <source>
        <dbReference type="Proteomes" id="UP000316426"/>
    </source>
</evidence>